<dbReference type="InterPro" id="IPR000504">
    <property type="entry name" value="RRM_dom"/>
</dbReference>
<dbReference type="SUPFAM" id="SSF54928">
    <property type="entry name" value="RNA-binding domain, RBD"/>
    <property type="match status" value="1"/>
</dbReference>
<feature type="domain" description="RRM" evidence="4">
    <location>
        <begin position="33"/>
        <end position="111"/>
    </location>
</feature>
<dbReference type="SMART" id="SM00360">
    <property type="entry name" value="RRM"/>
    <property type="match status" value="1"/>
</dbReference>
<dbReference type="InterPro" id="IPR051847">
    <property type="entry name" value="RNA_proc/Spliceosome_comp"/>
</dbReference>
<keyword evidence="6" id="KW-1185">Reference proteome</keyword>
<dbReference type="GO" id="GO:0071013">
    <property type="term" value="C:catalytic step 2 spliceosome"/>
    <property type="evidence" value="ECO:0007669"/>
    <property type="project" value="TreeGrafter"/>
</dbReference>
<evidence type="ECO:0000259" key="4">
    <source>
        <dbReference type="PROSITE" id="PS50102"/>
    </source>
</evidence>
<dbReference type="GO" id="GO:0003723">
    <property type="term" value="F:RNA binding"/>
    <property type="evidence" value="ECO:0007669"/>
    <property type="project" value="UniProtKB-UniRule"/>
</dbReference>
<dbReference type="InterPro" id="IPR035979">
    <property type="entry name" value="RBD_domain_sf"/>
</dbReference>
<dbReference type="GeneID" id="30983508"/>
<proteinExistence type="predicted"/>
<accession>A0A1E4SN57</accession>
<sequence length="279" mass="33095">MNAIRKLNQINQKELEQNTSYESSWHYDYRDTAYIYIGGLPYNIAEKDILTIFSQYGIPSHINLVKDRETGKSRGFCYLKYFNFKSCVLAVDNLNGLKIFDRSIKVDHVYFKLRGNEKEEDYLVDYSEFERRALKNTEDVKKPQKLLELKDVQDDDELRDPMENYNASEPALAVADSQKHEMDDELKDPMEAFLSNSKKDDKKRHEGDRHRHRHHDKDAKKHRSHRHSHKHGHKDSHKHSNNGDDREKSRELKRRSDGRHSGNEDASDRENRRERSPTR</sequence>
<dbReference type="AlphaFoldDB" id="A0A1E4SN57"/>
<feature type="compositionally biased region" description="Basic residues" evidence="3">
    <location>
        <begin position="210"/>
        <end position="240"/>
    </location>
</feature>
<protein>
    <recommendedName>
        <fullName evidence="4">RRM domain-containing protein</fullName>
    </recommendedName>
</protein>
<dbReference type="GO" id="GO:0071011">
    <property type="term" value="C:precatalytic spliceosome"/>
    <property type="evidence" value="ECO:0007669"/>
    <property type="project" value="TreeGrafter"/>
</dbReference>
<evidence type="ECO:0000256" key="3">
    <source>
        <dbReference type="SAM" id="MobiDB-lite"/>
    </source>
</evidence>
<dbReference type="PROSITE" id="PS50102">
    <property type="entry name" value="RRM"/>
    <property type="match status" value="1"/>
</dbReference>
<feature type="compositionally biased region" description="Basic and acidic residues" evidence="3">
    <location>
        <begin position="241"/>
        <end position="279"/>
    </location>
</feature>
<feature type="region of interest" description="Disordered" evidence="3">
    <location>
        <begin position="151"/>
        <end position="279"/>
    </location>
</feature>
<feature type="compositionally biased region" description="Basic and acidic residues" evidence="3">
    <location>
        <begin position="177"/>
        <end position="190"/>
    </location>
</feature>
<feature type="compositionally biased region" description="Basic and acidic residues" evidence="3">
    <location>
        <begin position="197"/>
        <end position="209"/>
    </location>
</feature>
<dbReference type="EMBL" id="KV453910">
    <property type="protein sequence ID" value="ODV80857.1"/>
    <property type="molecule type" value="Genomic_DNA"/>
</dbReference>
<evidence type="ECO:0000313" key="5">
    <source>
        <dbReference type="EMBL" id="ODV80857.1"/>
    </source>
</evidence>
<dbReference type="GO" id="GO:0000398">
    <property type="term" value="P:mRNA splicing, via spliceosome"/>
    <property type="evidence" value="ECO:0007669"/>
    <property type="project" value="TreeGrafter"/>
</dbReference>
<dbReference type="Pfam" id="PF00076">
    <property type="entry name" value="RRM_1"/>
    <property type="match status" value="1"/>
</dbReference>
<dbReference type="OrthoDB" id="2573941at2759"/>
<organism evidence="5 6">
    <name type="scientific">Suhomyces tanzawaensis NRRL Y-17324</name>
    <dbReference type="NCBI Taxonomy" id="984487"/>
    <lineage>
        <taxon>Eukaryota</taxon>
        <taxon>Fungi</taxon>
        <taxon>Dikarya</taxon>
        <taxon>Ascomycota</taxon>
        <taxon>Saccharomycotina</taxon>
        <taxon>Pichiomycetes</taxon>
        <taxon>Debaryomycetaceae</taxon>
        <taxon>Suhomyces</taxon>
    </lineage>
</organism>
<dbReference type="PANTHER" id="PTHR45880">
    <property type="entry name" value="RNA-BINDING MOTIF PROTEIN, X-LINKED 2"/>
    <property type="match status" value="1"/>
</dbReference>
<name>A0A1E4SN57_9ASCO</name>
<keyword evidence="1 2" id="KW-0694">RNA-binding</keyword>
<reference evidence="6" key="1">
    <citation type="submission" date="2016-05" db="EMBL/GenBank/DDBJ databases">
        <title>Comparative genomics of biotechnologically important yeasts.</title>
        <authorList>
            <consortium name="DOE Joint Genome Institute"/>
            <person name="Riley R."/>
            <person name="Haridas S."/>
            <person name="Wolfe K.H."/>
            <person name="Lopes M.R."/>
            <person name="Hittinger C.T."/>
            <person name="Goker M."/>
            <person name="Salamov A."/>
            <person name="Wisecaver J."/>
            <person name="Long T.M."/>
            <person name="Aerts A.L."/>
            <person name="Barry K."/>
            <person name="Choi C."/>
            <person name="Clum A."/>
            <person name="Coughlan A.Y."/>
            <person name="Deshpande S."/>
            <person name="Douglass A.P."/>
            <person name="Hanson S.J."/>
            <person name="Klenk H.-P."/>
            <person name="Labutti K."/>
            <person name="Lapidus A."/>
            <person name="Lindquist E."/>
            <person name="Lipzen A."/>
            <person name="Meier-Kolthoff J.P."/>
            <person name="Ohm R.A."/>
            <person name="Otillar R.P."/>
            <person name="Pangilinan J."/>
            <person name="Peng Y."/>
            <person name="Rokas A."/>
            <person name="Rosa C.A."/>
            <person name="Scheuner C."/>
            <person name="Sibirny A.A."/>
            <person name="Slot J.C."/>
            <person name="Stielow J.B."/>
            <person name="Sun H."/>
            <person name="Kurtzman C.P."/>
            <person name="Blackwell M."/>
            <person name="Grigoriev I.V."/>
            <person name="Jeffries T.W."/>
        </authorList>
    </citation>
    <scope>NUCLEOTIDE SEQUENCE [LARGE SCALE GENOMIC DNA]</scope>
    <source>
        <strain evidence="6">NRRL Y-17324</strain>
    </source>
</reference>
<dbReference type="STRING" id="984487.A0A1E4SN57"/>
<dbReference type="Gene3D" id="3.30.70.330">
    <property type="match status" value="1"/>
</dbReference>
<evidence type="ECO:0000313" key="6">
    <source>
        <dbReference type="Proteomes" id="UP000094285"/>
    </source>
</evidence>
<evidence type="ECO:0000256" key="1">
    <source>
        <dbReference type="ARBA" id="ARBA00022884"/>
    </source>
</evidence>
<evidence type="ECO:0000256" key="2">
    <source>
        <dbReference type="PROSITE-ProRule" id="PRU00176"/>
    </source>
</evidence>
<dbReference type="RefSeq" id="XP_020065979.1">
    <property type="nucleotide sequence ID" value="XM_020209372.1"/>
</dbReference>
<dbReference type="Proteomes" id="UP000094285">
    <property type="component" value="Unassembled WGS sequence"/>
</dbReference>
<dbReference type="PANTHER" id="PTHR45880:SF1">
    <property type="entry name" value="RNA-BINDING MOTIF PROTEIN, X-LINKED 2"/>
    <property type="match status" value="1"/>
</dbReference>
<dbReference type="GO" id="GO:0005686">
    <property type="term" value="C:U2 snRNP"/>
    <property type="evidence" value="ECO:0007669"/>
    <property type="project" value="TreeGrafter"/>
</dbReference>
<dbReference type="InterPro" id="IPR012677">
    <property type="entry name" value="Nucleotide-bd_a/b_plait_sf"/>
</dbReference>
<gene>
    <name evidence="5" type="ORF">CANTADRAFT_46698</name>
</gene>